<reference evidence="3" key="2">
    <citation type="submission" date="2020-09" db="EMBL/GenBank/DDBJ databases">
        <authorList>
            <person name="Sun Q."/>
            <person name="Kim S."/>
        </authorList>
    </citation>
    <scope>NUCLEOTIDE SEQUENCE</scope>
    <source>
        <strain evidence="3">KCTC 32422</strain>
    </source>
</reference>
<sequence length="384" mass="41397">MSAKPAAPRLRLLHLHSSFSPGGKELRAAKLMNAFGPGIDHTVVSAVPGELGAASAVDPAISVHYPDDFPALAGRPWPRRLMGIAQAMRGFDLVLTYNWGAMDAVMAHTLFAEALNLPPLVHHEDGFNQDEAERLKPARNLFRRIALFRAQALVVPSQRLEQIARTVWQQPAARVRRVPNGIPVAAYAHRPEPDVLPRLIKHPGEYWLGTLAGLRKVKNLPRLVRAFAALPEEWQLVIVGEGPERDAIRAEAVALNIGHRVHLPGFAPDPARVVGLFDLFALSSDSEQFPISVVEAMAAGLAVVAPQVGDVAAMVAEPNRRFLTPIGDDAALAAALADLAADAQTRAVIGAANRSKVEAEYDEATMVATYARIYAGAMGKVKFP</sequence>
<dbReference type="SUPFAM" id="SSF53756">
    <property type="entry name" value="UDP-Glycosyltransferase/glycogen phosphorylase"/>
    <property type="match status" value="1"/>
</dbReference>
<keyword evidence="4" id="KW-1185">Reference proteome</keyword>
<dbReference type="RefSeq" id="WP_189540914.1">
    <property type="nucleotide sequence ID" value="NZ_BMZD01000004.1"/>
</dbReference>
<dbReference type="Pfam" id="PF00534">
    <property type="entry name" value="Glycos_transf_1"/>
    <property type="match status" value="1"/>
</dbReference>
<dbReference type="Proteomes" id="UP000634139">
    <property type="component" value="Unassembled WGS sequence"/>
</dbReference>
<accession>A0A918RHG0</accession>
<evidence type="ECO:0000259" key="2">
    <source>
        <dbReference type="Pfam" id="PF13439"/>
    </source>
</evidence>
<dbReference type="Pfam" id="PF13439">
    <property type="entry name" value="Glyco_transf_4"/>
    <property type="match status" value="1"/>
</dbReference>
<dbReference type="AlphaFoldDB" id="A0A918RHG0"/>
<dbReference type="EMBL" id="BMZD01000004">
    <property type="protein sequence ID" value="GGZ99057.1"/>
    <property type="molecule type" value="Genomic_DNA"/>
</dbReference>
<feature type="domain" description="Glycosyl transferase family 1" evidence="1">
    <location>
        <begin position="208"/>
        <end position="354"/>
    </location>
</feature>
<organism evidence="3 4">
    <name type="scientific">Novosphingobium arvoryzae</name>
    <dbReference type="NCBI Taxonomy" id="1256514"/>
    <lineage>
        <taxon>Bacteria</taxon>
        <taxon>Pseudomonadati</taxon>
        <taxon>Pseudomonadota</taxon>
        <taxon>Alphaproteobacteria</taxon>
        <taxon>Sphingomonadales</taxon>
        <taxon>Sphingomonadaceae</taxon>
        <taxon>Novosphingobium</taxon>
    </lineage>
</organism>
<dbReference type="CDD" id="cd03801">
    <property type="entry name" value="GT4_PimA-like"/>
    <property type="match status" value="1"/>
</dbReference>
<feature type="domain" description="Glycosyltransferase subfamily 4-like N-terminal" evidence="2">
    <location>
        <begin position="38"/>
        <end position="184"/>
    </location>
</feature>
<dbReference type="Gene3D" id="3.40.50.2000">
    <property type="entry name" value="Glycogen Phosphorylase B"/>
    <property type="match status" value="2"/>
</dbReference>
<gene>
    <name evidence="3" type="ORF">GCM10011617_19330</name>
</gene>
<dbReference type="PANTHER" id="PTHR12526">
    <property type="entry name" value="GLYCOSYLTRANSFERASE"/>
    <property type="match status" value="1"/>
</dbReference>
<reference evidence="3" key="1">
    <citation type="journal article" date="2014" name="Int. J. Syst. Evol. Microbiol.">
        <title>Complete genome sequence of Corynebacterium casei LMG S-19264T (=DSM 44701T), isolated from a smear-ripened cheese.</title>
        <authorList>
            <consortium name="US DOE Joint Genome Institute (JGI-PGF)"/>
            <person name="Walter F."/>
            <person name="Albersmeier A."/>
            <person name="Kalinowski J."/>
            <person name="Ruckert C."/>
        </authorList>
    </citation>
    <scope>NUCLEOTIDE SEQUENCE</scope>
    <source>
        <strain evidence="3">KCTC 32422</strain>
    </source>
</reference>
<protein>
    <submittedName>
        <fullName evidence="3">Glycosyl transferase family 1</fullName>
    </submittedName>
</protein>
<name>A0A918RHG0_9SPHN</name>
<proteinExistence type="predicted"/>
<dbReference type="InterPro" id="IPR028098">
    <property type="entry name" value="Glyco_trans_4-like_N"/>
</dbReference>
<dbReference type="GO" id="GO:0016757">
    <property type="term" value="F:glycosyltransferase activity"/>
    <property type="evidence" value="ECO:0007669"/>
    <property type="project" value="InterPro"/>
</dbReference>
<keyword evidence="3" id="KW-0808">Transferase</keyword>
<evidence type="ECO:0000313" key="3">
    <source>
        <dbReference type="EMBL" id="GGZ99057.1"/>
    </source>
</evidence>
<dbReference type="InterPro" id="IPR001296">
    <property type="entry name" value="Glyco_trans_1"/>
</dbReference>
<comment type="caution">
    <text evidence="3">The sequence shown here is derived from an EMBL/GenBank/DDBJ whole genome shotgun (WGS) entry which is preliminary data.</text>
</comment>
<evidence type="ECO:0000313" key="4">
    <source>
        <dbReference type="Proteomes" id="UP000634139"/>
    </source>
</evidence>
<evidence type="ECO:0000259" key="1">
    <source>
        <dbReference type="Pfam" id="PF00534"/>
    </source>
</evidence>